<evidence type="ECO:0000313" key="3">
    <source>
        <dbReference type="Proteomes" id="UP001352223"/>
    </source>
</evidence>
<sequence>MRLRTAVTATVLAAFAVLGGAGFAAADNDGFSDGDTAVVNHDTNVVQFGDMELD</sequence>
<evidence type="ECO:0000256" key="1">
    <source>
        <dbReference type="SAM" id="SignalP"/>
    </source>
</evidence>
<keyword evidence="3" id="KW-1185">Reference proteome</keyword>
<keyword evidence="1" id="KW-0732">Signal</keyword>
<gene>
    <name evidence="2" type="ORF">OKJ48_09430</name>
</gene>
<dbReference type="Proteomes" id="UP001352223">
    <property type="component" value="Unassembled WGS sequence"/>
</dbReference>
<proteinExistence type="predicted"/>
<evidence type="ECO:0000313" key="2">
    <source>
        <dbReference type="EMBL" id="MEB3960466.1"/>
    </source>
</evidence>
<protein>
    <submittedName>
        <fullName evidence="2">Uncharacterized protein</fullName>
    </submittedName>
</protein>
<organism evidence="2 3">
    <name type="scientific">Streptomyces kunmingensis</name>
    <dbReference type="NCBI Taxonomy" id="68225"/>
    <lineage>
        <taxon>Bacteria</taxon>
        <taxon>Bacillati</taxon>
        <taxon>Actinomycetota</taxon>
        <taxon>Actinomycetes</taxon>
        <taxon>Kitasatosporales</taxon>
        <taxon>Streptomycetaceae</taxon>
        <taxon>Streptomyces</taxon>
    </lineage>
</organism>
<feature type="chain" id="PRO_5045097442" evidence="1">
    <location>
        <begin position="27"/>
        <end position="54"/>
    </location>
</feature>
<dbReference type="RefSeq" id="WP_324767556.1">
    <property type="nucleotide sequence ID" value="NZ_BAAATS010000005.1"/>
</dbReference>
<dbReference type="EMBL" id="JAOZYB010000050">
    <property type="protein sequence ID" value="MEB3960466.1"/>
    <property type="molecule type" value="Genomic_DNA"/>
</dbReference>
<reference evidence="2 3" key="1">
    <citation type="submission" date="2022-10" db="EMBL/GenBank/DDBJ databases">
        <authorList>
            <person name="Xie J."/>
            <person name="Shen N."/>
        </authorList>
    </citation>
    <scope>NUCLEOTIDE SEQUENCE [LARGE SCALE GENOMIC DNA]</scope>
    <source>
        <strain evidence="2 3">DSM 41681</strain>
    </source>
</reference>
<accession>A0ABU6C8T5</accession>
<name>A0ABU6C8T5_9ACTN</name>
<comment type="caution">
    <text evidence="2">The sequence shown here is derived from an EMBL/GenBank/DDBJ whole genome shotgun (WGS) entry which is preliminary data.</text>
</comment>
<feature type="signal peptide" evidence="1">
    <location>
        <begin position="1"/>
        <end position="26"/>
    </location>
</feature>